<evidence type="ECO:0000313" key="3">
    <source>
        <dbReference type="Proteomes" id="UP000193387"/>
    </source>
</evidence>
<reference evidence="2 3" key="1">
    <citation type="submission" date="2016-01" db="EMBL/GenBank/DDBJ databases">
        <title>The new phylogeny of the genus Mycobacterium.</title>
        <authorList>
            <person name="Tarcisio F."/>
            <person name="Conor M."/>
            <person name="Antonella G."/>
            <person name="Elisabetta G."/>
            <person name="Giulia F.S."/>
            <person name="Sara T."/>
            <person name="Anna F."/>
            <person name="Clotilde B."/>
            <person name="Roberto B."/>
            <person name="Veronica D.S."/>
            <person name="Fabio R."/>
            <person name="Monica P."/>
            <person name="Olivier J."/>
            <person name="Enrico T."/>
            <person name="Nicola S."/>
        </authorList>
    </citation>
    <scope>NUCLEOTIDE SEQUENCE [LARGE SCALE GENOMIC DNA]</scope>
    <source>
        <strain evidence="2 3">DSM 44616</strain>
    </source>
</reference>
<dbReference type="EMBL" id="LQPR01000021">
    <property type="protein sequence ID" value="ORW72938.1"/>
    <property type="molecule type" value="Genomic_DNA"/>
</dbReference>
<organism evidence="2 3">
    <name type="scientific">Mycobacterium saskatchewanense</name>
    <dbReference type="NCBI Taxonomy" id="220927"/>
    <lineage>
        <taxon>Bacteria</taxon>
        <taxon>Bacillati</taxon>
        <taxon>Actinomycetota</taxon>
        <taxon>Actinomycetes</taxon>
        <taxon>Mycobacteriales</taxon>
        <taxon>Mycobacteriaceae</taxon>
        <taxon>Mycobacterium</taxon>
        <taxon>Mycobacterium simiae complex</taxon>
    </lineage>
</organism>
<comment type="caution">
    <text evidence="2">The sequence shown here is derived from an EMBL/GenBank/DDBJ whole genome shotgun (WGS) entry which is preliminary data.</text>
</comment>
<accession>A0AAJ3NSV7</accession>
<feature type="region of interest" description="Disordered" evidence="1">
    <location>
        <begin position="58"/>
        <end position="84"/>
    </location>
</feature>
<dbReference type="Proteomes" id="UP000193387">
    <property type="component" value="Unassembled WGS sequence"/>
</dbReference>
<dbReference type="AlphaFoldDB" id="A0AAJ3NSV7"/>
<name>A0AAJ3NSV7_9MYCO</name>
<sequence>MCDGEGHFVLRETQMVHAMLRREFAPAPAAIRAVGSGSDDRASVVARLDLITAIRRSATRRHTSSLSTQAGSTARLPPPSDEGL</sequence>
<gene>
    <name evidence="2" type="ORF">AWC23_08780</name>
</gene>
<evidence type="ECO:0000313" key="2">
    <source>
        <dbReference type="EMBL" id="ORW72938.1"/>
    </source>
</evidence>
<protein>
    <submittedName>
        <fullName evidence="2">Uncharacterized protein</fullName>
    </submittedName>
</protein>
<keyword evidence="3" id="KW-1185">Reference proteome</keyword>
<evidence type="ECO:0000256" key="1">
    <source>
        <dbReference type="SAM" id="MobiDB-lite"/>
    </source>
</evidence>
<proteinExistence type="predicted"/>